<dbReference type="InterPro" id="IPR023214">
    <property type="entry name" value="HAD_sf"/>
</dbReference>
<evidence type="ECO:0008006" key="2">
    <source>
        <dbReference type="Google" id="ProtNLM"/>
    </source>
</evidence>
<organism evidence="1">
    <name type="scientific">marine metagenome</name>
    <dbReference type="NCBI Taxonomy" id="408172"/>
    <lineage>
        <taxon>unclassified sequences</taxon>
        <taxon>metagenomes</taxon>
        <taxon>ecological metagenomes</taxon>
    </lineage>
</organism>
<dbReference type="AlphaFoldDB" id="A0A381UFC5"/>
<name>A0A381UFC5_9ZZZZ</name>
<dbReference type="Pfam" id="PF12710">
    <property type="entry name" value="HAD"/>
    <property type="match status" value="1"/>
</dbReference>
<dbReference type="Gene3D" id="3.40.50.1000">
    <property type="entry name" value="HAD superfamily/HAD-like"/>
    <property type="match status" value="1"/>
</dbReference>
<dbReference type="InterPro" id="IPR036412">
    <property type="entry name" value="HAD-like_sf"/>
</dbReference>
<accession>A0A381UFC5</accession>
<evidence type="ECO:0000313" key="1">
    <source>
        <dbReference type="EMBL" id="SVA26849.1"/>
    </source>
</evidence>
<proteinExistence type="predicted"/>
<dbReference type="Gene3D" id="3.90.1470.20">
    <property type="match status" value="1"/>
</dbReference>
<protein>
    <recommendedName>
        <fullName evidence="2">2-hydroxy-3-keto-5-methylthiopentenyl-1-phosphate phosphatase</fullName>
    </recommendedName>
</protein>
<dbReference type="SUPFAM" id="SSF56784">
    <property type="entry name" value="HAD-like"/>
    <property type="match status" value="1"/>
</dbReference>
<sequence>MSVNIHVVFDFDGTLATTFIGGEMFRCCTPPNRVSKLSGQFASGEISLRQYQEAVFDMVDETTFEMSSRAALHGRIRKLATEVCELVWDSGGVVAVASAGLNFYIEPVLESAGLDRVELHSGRVLSEPNAKPPFRYDYPSYVKSCRGDWVTCKCEVINRLKNDPGGSEVIFVGDGLLSDTCAAANAADRVFATGRLLRYCEKNKIPATEFGDDFGPLFRYVHSKTFITGAS</sequence>
<dbReference type="EMBL" id="UINC01006323">
    <property type="protein sequence ID" value="SVA26849.1"/>
    <property type="molecule type" value="Genomic_DNA"/>
</dbReference>
<gene>
    <name evidence="1" type="ORF">METZ01_LOCUS79703</name>
</gene>
<reference evidence="1" key="1">
    <citation type="submission" date="2018-05" db="EMBL/GenBank/DDBJ databases">
        <authorList>
            <person name="Lanie J.A."/>
            <person name="Ng W.-L."/>
            <person name="Kazmierczak K.M."/>
            <person name="Andrzejewski T.M."/>
            <person name="Davidsen T.M."/>
            <person name="Wayne K.J."/>
            <person name="Tettelin H."/>
            <person name="Glass J.I."/>
            <person name="Rusch D."/>
            <person name="Podicherti R."/>
            <person name="Tsui H.-C.T."/>
            <person name="Winkler M.E."/>
        </authorList>
    </citation>
    <scope>NUCLEOTIDE SEQUENCE</scope>
</reference>